<protein>
    <submittedName>
        <fullName evidence="2">Uncharacterized protein</fullName>
    </submittedName>
</protein>
<keyword evidence="1" id="KW-0472">Membrane</keyword>
<evidence type="ECO:0000256" key="1">
    <source>
        <dbReference type="SAM" id="Phobius"/>
    </source>
</evidence>
<dbReference type="AlphaFoldDB" id="A0A0F6IEB0"/>
<dbReference type="EMBL" id="AKWR02000129">
    <property type="protein sequence ID" value="EMJ36385.1"/>
    <property type="molecule type" value="Genomic_DNA"/>
</dbReference>
<keyword evidence="1" id="KW-0812">Transmembrane</keyword>
<evidence type="ECO:0000313" key="3">
    <source>
        <dbReference type="Proteomes" id="UP000012164"/>
    </source>
</evidence>
<reference evidence="2 3" key="1">
    <citation type="submission" date="2013-01" db="EMBL/GenBank/DDBJ databases">
        <authorList>
            <person name="Harkins D.M."/>
            <person name="Durkin A.S."/>
            <person name="Brinkac L.M."/>
            <person name="Haft D.H."/>
            <person name="Selengut J.D."/>
            <person name="Sanka R."/>
            <person name="DePew J."/>
            <person name="Purushe J."/>
            <person name="Peacock S.J."/>
            <person name="Thaipadungpanit J."/>
            <person name="Wuthiekanun V.W."/>
            <person name="Day N.P."/>
            <person name="Vinetz J.M."/>
            <person name="Sutton G.G."/>
            <person name="Nierman W.C."/>
            <person name="Fouts D.E."/>
        </authorList>
    </citation>
    <scope>NUCLEOTIDE SEQUENCE [LARGE SCALE GENOMIC DNA]</scope>
    <source>
        <strain evidence="2 3">FPW1039</strain>
    </source>
</reference>
<sequence>MGLICCGYRKSVYSIYLIFLKKIFVLVLKFELFWKKMLSSCNKNLF</sequence>
<evidence type="ECO:0000313" key="2">
    <source>
        <dbReference type="EMBL" id="EMJ36385.1"/>
    </source>
</evidence>
<name>A0A0F6IEB0_LEPIR</name>
<feature type="transmembrane region" description="Helical" evidence="1">
    <location>
        <begin position="12"/>
        <end position="34"/>
    </location>
</feature>
<proteinExistence type="predicted"/>
<dbReference type="Proteomes" id="UP000012164">
    <property type="component" value="Unassembled WGS sequence"/>
</dbReference>
<accession>A0A0F6IEB0</accession>
<gene>
    <name evidence="2" type="ORF">LEP1GSC079_3283</name>
</gene>
<keyword evidence="1" id="KW-1133">Transmembrane helix</keyword>
<organism evidence="2 3">
    <name type="scientific">Leptospira interrogans str. FPW1039</name>
    <dbReference type="NCBI Taxonomy" id="1193040"/>
    <lineage>
        <taxon>Bacteria</taxon>
        <taxon>Pseudomonadati</taxon>
        <taxon>Spirochaetota</taxon>
        <taxon>Spirochaetia</taxon>
        <taxon>Leptospirales</taxon>
        <taxon>Leptospiraceae</taxon>
        <taxon>Leptospira</taxon>
    </lineage>
</organism>
<comment type="caution">
    <text evidence="2">The sequence shown here is derived from an EMBL/GenBank/DDBJ whole genome shotgun (WGS) entry which is preliminary data.</text>
</comment>